<evidence type="ECO:0000313" key="3">
    <source>
        <dbReference type="Proteomes" id="UP001221757"/>
    </source>
</evidence>
<name>A0AAD7DDG3_MYCRO</name>
<evidence type="ECO:0000256" key="1">
    <source>
        <dbReference type="SAM" id="MobiDB-lite"/>
    </source>
</evidence>
<keyword evidence="3" id="KW-1185">Reference proteome</keyword>
<sequence>MLIKRGRTELGGSGPAALENSDEDLEDFLTDLLTPEERSRRMSRTNSWQSPGVGGLESSSPHRQPYVVGGAEEEMMAGQAAGLSAAEMFMEQAHAEFRDGSAPARYAMGGAEKEMTAAEKNLIEMFVRVRQNYRRPPAPPPESELLRQRHEGMRLRLAFQQQEAAQQAVQAQGPRSESSSLLLQEGVCYASDQESPLSPNLLPRFFSGDSQDVSPLAINTTSRTAISARATRQASRARRRRRRIRSLMWRRTRRCC</sequence>
<organism evidence="2 3">
    <name type="scientific">Mycena rosella</name>
    <name type="common">Pink bonnet</name>
    <name type="synonym">Agaricus rosellus</name>
    <dbReference type="NCBI Taxonomy" id="1033263"/>
    <lineage>
        <taxon>Eukaryota</taxon>
        <taxon>Fungi</taxon>
        <taxon>Dikarya</taxon>
        <taxon>Basidiomycota</taxon>
        <taxon>Agaricomycotina</taxon>
        <taxon>Agaricomycetes</taxon>
        <taxon>Agaricomycetidae</taxon>
        <taxon>Agaricales</taxon>
        <taxon>Marasmiineae</taxon>
        <taxon>Mycenaceae</taxon>
        <taxon>Mycena</taxon>
    </lineage>
</organism>
<dbReference type="EMBL" id="JARKIE010000078">
    <property type="protein sequence ID" value="KAJ7688636.1"/>
    <property type="molecule type" value="Genomic_DNA"/>
</dbReference>
<dbReference type="AlphaFoldDB" id="A0AAD7DDG3"/>
<accession>A0AAD7DDG3</accession>
<evidence type="ECO:0000313" key="2">
    <source>
        <dbReference type="EMBL" id="KAJ7688636.1"/>
    </source>
</evidence>
<gene>
    <name evidence="2" type="ORF">B0H17DRAFT_652757</name>
</gene>
<protein>
    <submittedName>
        <fullName evidence="2">Uncharacterized protein</fullName>
    </submittedName>
</protein>
<feature type="compositionally biased region" description="Acidic residues" evidence="1">
    <location>
        <begin position="20"/>
        <end position="29"/>
    </location>
</feature>
<reference evidence="2" key="1">
    <citation type="submission" date="2023-03" db="EMBL/GenBank/DDBJ databases">
        <title>Massive genome expansion in bonnet fungi (Mycena s.s.) driven by repeated elements and novel gene families across ecological guilds.</title>
        <authorList>
            <consortium name="Lawrence Berkeley National Laboratory"/>
            <person name="Harder C.B."/>
            <person name="Miyauchi S."/>
            <person name="Viragh M."/>
            <person name="Kuo A."/>
            <person name="Thoen E."/>
            <person name="Andreopoulos B."/>
            <person name="Lu D."/>
            <person name="Skrede I."/>
            <person name="Drula E."/>
            <person name="Henrissat B."/>
            <person name="Morin E."/>
            <person name="Kohler A."/>
            <person name="Barry K."/>
            <person name="LaButti K."/>
            <person name="Morin E."/>
            <person name="Salamov A."/>
            <person name="Lipzen A."/>
            <person name="Mereny Z."/>
            <person name="Hegedus B."/>
            <person name="Baldrian P."/>
            <person name="Stursova M."/>
            <person name="Weitz H."/>
            <person name="Taylor A."/>
            <person name="Grigoriev I.V."/>
            <person name="Nagy L.G."/>
            <person name="Martin F."/>
            <person name="Kauserud H."/>
        </authorList>
    </citation>
    <scope>NUCLEOTIDE SEQUENCE</scope>
    <source>
        <strain evidence="2">CBHHK067</strain>
    </source>
</reference>
<feature type="region of interest" description="Disordered" evidence="1">
    <location>
        <begin position="1"/>
        <end position="65"/>
    </location>
</feature>
<proteinExistence type="predicted"/>
<comment type="caution">
    <text evidence="2">The sequence shown here is derived from an EMBL/GenBank/DDBJ whole genome shotgun (WGS) entry which is preliminary data.</text>
</comment>
<dbReference type="Proteomes" id="UP001221757">
    <property type="component" value="Unassembled WGS sequence"/>
</dbReference>